<sequence length="331" mass="38783">MSRRQRRRGRATRAWAPRSSRQEREEVPDCVAAWRNIAPTGELITYHTILKNAPIYPGRQYYGMKGRPGDLKSYIPLKYYDLRRGVRLEPLYVPCAEAVEVQPTADGWSHDPCPSSSSVRPGLASTRWFEPYSSQLVRRALHEPFLEACFSAWEFKKAPHEQSPKTLKVCEEHLFKHTWVFPWQDHNTRASYIWWSILLWLQEYLYDRSISMMYDESENSFKKGVWDARIAKYRPNLPDWMTSKGVMIDLEPRYDHTGKRFPDPDLQAKKFKAQEREAREKGAKLQGIQEQRPREQRAREGVASKQHHDAQDQDELDDAEVSLPSGLLDDF</sequence>
<protein>
    <submittedName>
        <fullName evidence="2">Uncharacterized protein</fullName>
    </submittedName>
</protein>
<evidence type="ECO:0000256" key="1">
    <source>
        <dbReference type="SAM" id="MobiDB-lite"/>
    </source>
</evidence>
<feature type="region of interest" description="Disordered" evidence="1">
    <location>
        <begin position="273"/>
        <end position="331"/>
    </location>
</feature>
<organism evidence="2 3">
    <name type="scientific">Lophiotrema nucula</name>
    <dbReference type="NCBI Taxonomy" id="690887"/>
    <lineage>
        <taxon>Eukaryota</taxon>
        <taxon>Fungi</taxon>
        <taxon>Dikarya</taxon>
        <taxon>Ascomycota</taxon>
        <taxon>Pezizomycotina</taxon>
        <taxon>Dothideomycetes</taxon>
        <taxon>Pleosporomycetidae</taxon>
        <taxon>Pleosporales</taxon>
        <taxon>Lophiotremataceae</taxon>
        <taxon>Lophiotrema</taxon>
    </lineage>
</organism>
<accession>A0A6A5YIW9</accession>
<dbReference type="EMBL" id="ML977357">
    <property type="protein sequence ID" value="KAF2107036.1"/>
    <property type="molecule type" value="Genomic_DNA"/>
</dbReference>
<gene>
    <name evidence="2" type="ORF">BDV96DRAFT_654128</name>
</gene>
<dbReference type="Proteomes" id="UP000799770">
    <property type="component" value="Unassembled WGS sequence"/>
</dbReference>
<proteinExistence type="predicted"/>
<name>A0A6A5YIW9_9PLEO</name>
<feature type="compositionally biased region" description="Basic residues" evidence="1">
    <location>
        <begin position="1"/>
        <end position="11"/>
    </location>
</feature>
<evidence type="ECO:0000313" key="3">
    <source>
        <dbReference type="Proteomes" id="UP000799770"/>
    </source>
</evidence>
<feature type="compositionally biased region" description="Basic and acidic residues" evidence="1">
    <location>
        <begin position="273"/>
        <end position="283"/>
    </location>
</feature>
<reference evidence="2" key="1">
    <citation type="journal article" date="2020" name="Stud. Mycol.">
        <title>101 Dothideomycetes genomes: a test case for predicting lifestyles and emergence of pathogens.</title>
        <authorList>
            <person name="Haridas S."/>
            <person name="Albert R."/>
            <person name="Binder M."/>
            <person name="Bloem J."/>
            <person name="Labutti K."/>
            <person name="Salamov A."/>
            <person name="Andreopoulos B."/>
            <person name="Baker S."/>
            <person name="Barry K."/>
            <person name="Bills G."/>
            <person name="Bluhm B."/>
            <person name="Cannon C."/>
            <person name="Castanera R."/>
            <person name="Culley D."/>
            <person name="Daum C."/>
            <person name="Ezra D."/>
            <person name="Gonzalez J."/>
            <person name="Henrissat B."/>
            <person name="Kuo A."/>
            <person name="Liang C."/>
            <person name="Lipzen A."/>
            <person name="Lutzoni F."/>
            <person name="Magnuson J."/>
            <person name="Mondo S."/>
            <person name="Nolan M."/>
            <person name="Ohm R."/>
            <person name="Pangilinan J."/>
            <person name="Park H.-J."/>
            <person name="Ramirez L."/>
            <person name="Alfaro M."/>
            <person name="Sun H."/>
            <person name="Tritt A."/>
            <person name="Yoshinaga Y."/>
            <person name="Zwiers L.-H."/>
            <person name="Turgeon B."/>
            <person name="Goodwin S."/>
            <person name="Spatafora J."/>
            <person name="Crous P."/>
            <person name="Grigoriev I."/>
        </authorList>
    </citation>
    <scope>NUCLEOTIDE SEQUENCE</scope>
    <source>
        <strain evidence="2">CBS 627.86</strain>
    </source>
</reference>
<evidence type="ECO:0000313" key="2">
    <source>
        <dbReference type="EMBL" id="KAF2107036.1"/>
    </source>
</evidence>
<feature type="compositionally biased region" description="Basic and acidic residues" evidence="1">
    <location>
        <begin position="291"/>
        <end position="311"/>
    </location>
</feature>
<feature type="region of interest" description="Disordered" evidence="1">
    <location>
        <begin position="1"/>
        <end position="22"/>
    </location>
</feature>
<keyword evidence="3" id="KW-1185">Reference proteome</keyword>
<dbReference type="AlphaFoldDB" id="A0A6A5YIW9"/>